<dbReference type="RefSeq" id="WP_163286248.1">
    <property type="nucleotide sequence ID" value="NZ_JAAGVY010000034.1"/>
</dbReference>
<evidence type="ECO:0000256" key="8">
    <source>
        <dbReference type="ARBA" id="ARBA00023163"/>
    </source>
</evidence>
<dbReference type="SUPFAM" id="SSF52540">
    <property type="entry name" value="P-loop containing nucleoside triphosphate hydrolases"/>
    <property type="match status" value="1"/>
</dbReference>
<name>A0A7K3WT37_9FLAO</name>
<evidence type="ECO:0000256" key="12">
    <source>
        <dbReference type="SAM" id="MobiDB-lite"/>
    </source>
</evidence>
<evidence type="ECO:0000259" key="13">
    <source>
        <dbReference type="PROSITE" id="PS51856"/>
    </source>
</evidence>
<feature type="binding site" evidence="9">
    <location>
        <begin position="404"/>
        <end position="409"/>
    </location>
    <ligand>
        <name>ATP</name>
        <dbReference type="ChEBI" id="CHEBI:30616"/>
    </ligand>
</feature>
<feature type="binding site" evidence="9">
    <location>
        <position position="435"/>
    </location>
    <ligand>
        <name>ATP</name>
        <dbReference type="ChEBI" id="CHEBI:30616"/>
    </ligand>
</feature>
<dbReference type="AlphaFoldDB" id="A0A7K3WT37"/>
<dbReference type="GO" id="GO:0003723">
    <property type="term" value="F:RNA binding"/>
    <property type="evidence" value="ECO:0007669"/>
    <property type="project" value="UniProtKB-UniRule"/>
</dbReference>
<keyword evidence="1 9" id="KW-0806">Transcription termination</keyword>
<dbReference type="InterPro" id="IPR036269">
    <property type="entry name" value="Rho_N_sf"/>
</dbReference>
<dbReference type="InterPro" id="IPR011112">
    <property type="entry name" value="Rho-like_N"/>
</dbReference>
<keyword evidence="2 9" id="KW-0547">Nucleotide-binding</keyword>
<dbReference type="PANTHER" id="PTHR46425">
    <property type="entry name" value="TRANSCRIPTION TERMINATION FACTOR RHO"/>
    <property type="match status" value="1"/>
</dbReference>
<dbReference type="GO" id="GO:0006353">
    <property type="term" value="P:DNA-templated transcription termination"/>
    <property type="evidence" value="ECO:0007669"/>
    <property type="project" value="UniProtKB-UniRule"/>
</dbReference>
<comment type="caution">
    <text evidence="14">The sequence shown here is derived from an EMBL/GenBank/DDBJ whole genome shotgun (WGS) entry which is preliminary data.</text>
</comment>
<keyword evidence="6 9" id="KW-0694">RNA-binding</keyword>
<dbReference type="NCBIfam" id="NF006886">
    <property type="entry name" value="PRK09376.1"/>
    <property type="match status" value="1"/>
</dbReference>
<dbReference type="GO" id="GO:0016787">
    <property type="term" value="F:hydrolase activity"/>
    <property type="evidence" value="ECO:0007669"/>
    <property type="project" value="UniProtKB-KW"/>
</dbReference>
<dbReference type="Gene3D" id="1.10.720.10">
    <property type="match status" value="1"/>
</dbReference>
<gene>
    <name evidence="9" type="primary">rho</name>
    <name evidence="14" type="ORF">G3O08_15225</name>
</gene>
<dbReference type="PANTHER" id="PTHR46425:SF1">
    <property type="entry name" value="TRANSCRIPTION TERMINATION FACTOR RHO"/>
    <property type="match status" value="1"/>
</dbReference>
<feature type="compositionally biased region" description="Basic and acidic residues" evidence="12">
    <location>
        <begin position="110"/>
        <end position="201"/>
    </location>
</feature>
<dbReference type="HAMAP" id="MF_01884">
    <property type="entry name" value="Rho"/>
    <property type="match status" value="1"/>
</dbReference>
<evidence type="ECO:0000256" key="5">
    <source>
        <dbReference type="ARBA" id="ARBA00022840"/>
    </source>
</evidence>
<dbReference type="SMART" id="SM00959">
    <property type="entry name" value="Rho_N"/>
    <property type="match status" value="1"/>
</dbReference>
<dbReference type="InterPro" id="IPR003593">
    <property type="entry name" value="AAA+_ATPase"/>
</dbReference>
<evidence type="ECO:0000256" key="7">
    <source>
        <dbReference type="ARBA" id="ARBA00023015"/>
    </source>
</evidence>
<evidence type="ECO:0000256" key="6">
    <source>
        <dbReference type="ARBA" id="ARBA00022884"/>
    </source>
</evidence>
<evidence type="ECO:0000256" key="1">
    <source>
        <dbReference type="ARBA" id="ARBA00022472"/>
    </source>
</evidence>
<feature type="domain" description="Rho RNA-BD" evidence="13">
    <location>
        <begin position="274"/>
        <end position="349"/>
    </location>
</feature>
<dbReference type="InterPro" id="IPR000194">
    <property type="entry name" value="ATPase_F1/V1/A1_a/bsu_nucl-bd"/>
</dbReference>
<dbReference type="InterPro" id="IPR011129">
    <property type="entry name" value="CSD"/>
</dbReference>
<evidence type="ECO:0000256" key="11">
    <source>
        <dbReference type="PROSITE-ProRule" id="PRU01203"/>
    </source>
</evidence>
<dbReference type="Pfam" id="PF07497">
    <property type="entry name" value="Rho_RNA_bind"/>
    <property type="match status" value="1"/>
</dbReference>
<accession>A0A7K3WT37</accession>
<keyword evidence="15" id="KW-1185">Reference proteome</keyword>
<feature type="binding site" evidence="9">
    <location>
        <begin position="392"/>
        <end position="397"/>
    </location>
    <ligand>
        <name>ATP</name>
        <dbReference type="ChEBI" id="CHEBI:30616"/>
    </ligand>
</feature>
<sequence>MYDIIELTGKKVADLRTIAKDLNIKKTEALKKQELVYKILDEQAINPPAKSATKPADARPKSKPPRSVRVTATEADAPKVDGDQKGDDPEAKTEGKPERPKRPNPRPVNKRRDDAKPEAKKDNKESSENKAPTAEKTEESADQRRENRPRPNPRADNKPNPRNDNRSQSDTRPQGENRNDSRQKSESQSENRPNPRSENRSQSENTAQNDNRSDNRQKSESQSENRPKPNPRPENKTDNKNDNRNDSRNDNRSDNRGDRQSNQKKEDFYDFDGHVETEGVLEIMPDGYGFLRSSDYNYLNSPDDVYVSQSQVKLFGLKTGDTVVGCVRPPKEGEKYFPLIKVDEINGRSPAYVRDRVPFKYLTPLFPQEKLNLAGNHKNISTRIIDLFAPIGKGQRGLIVSQPKTGKTTLLKDVANAIAANHPEVYLIILLIDERPEEVTDMKRSVKAEVVASTFDEPADRHVKIANIVLEKAKRMVECGHDVCILLDSITRLARAYNTVSPASGKVLSGGVDANALHKPKRFFGAARNIENGGSLSILATALTDTGSKMDEVIFEEFKGTGNMELQLDRKISNRRIFPAIDITASGTRKEDLLLSKDALQRIWILRKHMADMNPVEAMEFLKGRIEQTNSNEEFLISMNG</sequence>
<evidence type="ECO:0000256" key="10">
    <source>
        <dbReference type="NCBIfam" id="TIGR00767"/>
    </source>
</evidence>
<evidence type="ECO:0000256" key="2">
    <source>
        <dbReference type="ARBA" id="ARBA00022741"/>
    </source>
</evidence>
<proteinExistence type="inferred from homology"/>
<dbReference type="Pfam" id="PF00006">
    <property type="entry name" value="ATP-synt_ab"/>
    <property type="match status" value="1"/>
</dbReference>
<dbReference type="Pfam" id="PF07498">
    <property type="entry name" value="Rho_N"/>
    <property type="match status" value="1"/>
</dbReference>
<feature type="compositionally biased region" description="Basic and acidic residues" evidence="12">
    <location>
        <begin position="211"/>
        <end position="269"/>
    </location>
</feature>
<dbReference type="InterPro" id="IPR011113">
    <property type="entry name" value="Rho_RNA-bd"/>
</dbReference>
<feature type="region of interest" description="Disordered" evidence="12">
    <location>
        <begin position="41"/>
        <end position="269"/>
    </location>
</feature>
<dbReference type="InterPro" id="IPR012340">
    <property type="entry name" value="NA-bd_OB-fold"/>
</dbReference>
<dbReference type="NCBIfam" id="TIGR00767">
    <property type="entry name" value="rho"/>
    <property type="match status" value="1"/>
</dbReference>
<evidence type="ECO:0000256" key="4">
    <source>
        <dbReference type="ARBA" id="ARBA00022806"/>
    </source>
</evidence>
<comment type="similarity">
    <text evidence="9 11">Belongs to the Rho family.</text>
</comment>
<keyword evidence="4 9" id="KW-0347">Helicase</keyword>
<dbReference type="GO" id="GO:0005829">
    <property type="term" value="C:cytosol"/>
    <property type="evidence" value="ECO:0007669"/>
    <property type="project" value="UniProtKB-ARBA"/>
</dbReference>
<comment type="caution">
    <text evidence="9">Lacks conserved residue(s) required for the propagation of feature annotation.</text>
</comment>
<dbReference type="SUPFAM" id="SSF68912">
    <property type="entry name" value="Rho N-terminal domain-like"/>
    <property type="match status" value="1"/>
</dbReference>
<dbReference type="SUPFAM" id="SSF50249">
    <property type="entry name" value="Nucleic acid-binding proteins"/>
    <property type="match status" value="1"/>
</dbReference>
<dbReference type="GO" id="GO:0008186">
    <property type="term" value="F:ATP-dependent activity, acting on RNA"/>
    <property type="evidence" value="ECO:0007669"/>
    <property type="project" value="UniProtKB-UniRule"/>
</dbReference>
<dbReference type="InterPro" id="IPR027417">
    <property type="entry name" value="P-loop_NTPase"/>
</dbReference>
<keyword evidence="5 9" id="KW-0067">ATP-binding</keyword>
<dbReference type="GO" id="GO:0004386">
    <property type="term" value="F:helicase activity"/>
    <property type="evidence" value="ECO:0007669"/>
    <property type="project" value="UniProtKB-UniRule"/>
</dbReference>
<evidence type="ECO:0000256" key="3">
    <source>
        <dbReference type="ARBA" id="ARBA00022801"/>
    </source>
</evidence>
<reference evidence="14 15" key="1">
    <citation type="submission" date="2020-02" db="EMBL/GenBank/DDBJ databases">
        <title>Out from the shadows clarifying the taxonomy of the family Cryomorphaceae and related taxa by utilizing the GTDB taxonomic framework.</title>
        <authorList>
            <person name="Bowman J.P."/>
        </authorList>
    </citation>
    <scope>NUCLEOTIDE SEQUENCE [LARGE SCALE GENOMIC DNA]</scope>
    <source>
        <strain evidence="14 15">QSSC 1-22</strain>
    </source>
</reference>
<dbReference type="CDD" id="cd04459">
    <property type="entry name" value="Rho_CSD"/>
    <property type="match status" value="1"/>
</dbReference>
<dbReference type="SMART" id="SM00382">
    <property type="entry name" value="AAA"/>
    <property type="match status" value="1"/>
</dbReference>
<protein>
    <recommendedName>
        <fullName evidence="9 10">Transcription termination factor Rho</fullName>
        <ecNumber evidence="9 10">3.6.4.-</ecNumber>
    </recommendedName>
    <alternativeName>
        <fullName evidence="9">ATP-dependent helicase Rho</fullName>
    </alternativeName>
</protein>
<evidence type="ECO:0000256" key="9">
    <source>
        <dbReference type="HAMAP-Rule" id="MF_01884"/>
    </source>
</evidence>
<dbReference type="Gene3D" id="2.40.50.140">
    <property type="entry name" value="Nucleic acid-binding proteins"/>
    <property type="match status" value="1"/>
</dbReference>
<feature type="compositionally biased region" description="Basic and acidic residues" evidence="12">
    <location>
        <begin position="76"/>
        <end position="101"/>
    </location>
</feature>
<dbReference type="InterPro" id="IPR041703">
    <property type="entry name" value="Rho_factor_ATP-bd"/>
</dbReference>
<dbReference type="SMART" id="SM00357">
    <property type="entry name" value="CSP"/>
    <property type="match status" value="1"/>
</dbReference>
<comment type="function">
    <text evidence="9">Facilitates transcription termination by a mechanism that involves Rho binding to the nascent RNA, activation of Rho's RNA-dependent ATPase activity, and release of the mRNA from the DNA template.</text>
</comment>
<evidence type="ECO:0000313" key="15">
    <source>
        <dbReference type="Proteomes" id="UP000486602"/>
    </source>
</evidence>
<dbReference type="Proteomes" id="UP000486602">
    <property type="component" value="Unassembled WGS sequence"/>
</dbReference>
<keyword evidence="8 9" id="KW-0804">Transcription</keyword>
<dbReference type="CDD" id="cd01128">
    <property type="entry name" value="rho_factor_C"/>
    <property type="match status" value="1"/>
</dbReference>
<keyword evidence="7 9" id="KW-0805">Transcription regulation</keyword>
<comment type="subunit">
    <text evidence="9">Homohexamer. The homohexamer assembles into an open ring structure.</text>
</comment>
<dbReference type="PROSITE" id="PS51856">
    <property type="entry name" value="RHO_RNA_BD"/>
    <property type="match status" value="1"/>
</dbReference>
<dbReference type="EMBL" id="JAAGVY010000034">
    <property type="protein sequence ID" value="NEN24853.1"/>
    <property type="molecule type" value="Genomic_DNA"/>
</dbReference>
<dbReference type="EC" id="3.6.4.-" evidence="9 10"/>
<dbReference type="InterPro" id="IPR004665">
    <property type="entry name" value="Term_rho"/>
</dbReference>
<organism evidence="14 15">
    <name type="scientific">Cryomorpha ignava</name>
    <dbReference type="NCBI Taxonomy" id="101383"/>
    <lineage>
        <taxon>Bacteria</taxon>
        <taxon>Pseudomonadati</taxon>
        <taxon>Bacteroidota</taxon>
        <taxon>Flavobacteriia</taxon>
        <taxon>Flavobacteriales</taxon>
        <taxon>Cryomorphaceae</taxon>
        <taxon>Cryomorpha</taxon>
    </lineage>
</organism>
<evidence type="ECO:0000313" key="14">
    <source>
        <dbReference type="EMBL" id="NEN24853.1"/>
    </source>
</evidence>
<dbReference type="Gene3D" id="3.40.50.300">
    <property type="entry name" value="P-loop containing nucleotide triphosphate hydrolases"/>
    <property type="match status" value="1"/>
</dbReference>
<dbReference type="GO" id="GO:0005524">
    <property type="term" value="F:ATP binding"/>
    <property type="evidence" value="ECO:0007669"/>
    <property type="project" value="UniProtKB-UniRule"/>
</dbReference>
<keyword evidence="3 9" id="KW-0378">Hydrolase</keyword>